<evidence type="ECO:0000313" key="1">
    <source>
        <dbReference type="EMBL" id="MSS85096.1"/>
    </source>
</evidence>
<protein>
    <submittedName>
        <fullName evidence="1">2'-5' RNA ligase family protein</fullName>
    </submittedName>
</protein>
<name>A0A6N7WA30_9ACTO</name>
<gene>
    <name evidence="1" type="ORF">FYJ24_10045</name>
</gene>
<evidence type="ECO:0000313" key="2">
    <source>
        <dbReference type="Proteomes" id="UP000470875"/>
    </source>
</evidence>
<organism evidence="1 2">
    <name type="scientific">Scrofimicrobium canadense</name>
    <dbReference type="NCBI Taxonomy" id="2652290"/>
    <lineage>
        <taxon>Bacteria</taxon>
        <taxon>Bacillati</taxon>
        <taxon>Actinomycetota</taxon>
        <taxon>Actinomycetes</taxon>
        <taxon>Actinomycetales</taxon>
        <taxon>Actinomycetaceae</taxon>
        <taxon>Scrofimicrobium</taxon>
    </lineage>
</organism>
<dbReference type="Pfam" id="PF13563">
    <property type="entry name" value="2_5_RNA_ligase2"/>
    <property type="match status" value="1"/>
</dbReference>
<dbReference type="AlphaFoldDB" id="A0A6N7WA30"/>
<dbReference type="InterPro" id="IPR009097">
    <property type="entry name" value="Cyclic_Pdiesterase"/>
</dbReference>
<dbReference type="InterPro" id="IPR050580">
    <property type="entry name" value="2H_phosphoesterase_YjcG-like"/>
</dbReference>
<comment type="caution">
    <text evidence="1">The sequence shown here is derived from an EMBL/GenBank/DDBJ whole genome shotgun (WGS) entry which is preliminary data.</text>
</comment>
<keyword evidence="1" id="KW-0436">Ligase</keyword>
<dbReference type="Proteomes" id="UP000470875">
    <property type="component" value="Unassembled WGS sequence"/>
</dbReference>
<keyword evidence="2" id="KW-1185">Reference proteome</keyword>
<dbReference type="RefSeq" id="WP_318656644.1">
    <property type="nucleotide sequence ID" value="NZ_VULO01000012.1"/>
</dbReference>
<dbReference type="SUPFAM" id="SSF55144">
    <property type="entry name" value="LigT-like"/>
    <property type="match status" value="1"/>
</dbReference>
<dbReference type="Gene3D" id="3.90.1140.10">
    <property type="entry name" value="Cyclic phosphodiesterase"/>
    <property type="match status" value="1"/>
</dbReference>
<proteinExistence type="predicted"/>
<accession>A0A6N7WA30</accession>
<dbReference type="GO" id="GO:0016874">
    <property type="term" value="F:ligase activity"/>
    <property type="evidence" value="ECO:0007669"/>
    <property type="project" value="UniProtKB-KW"/>
</dbReference>
<reference evidence="1 2" key="1">
    <citation type="submission" date="2019-08" db="EMBL/GenBank/DDBJ databases">
        <title>In-depth cultivation of the pig gut microbiome towards novel bacterial diversity and tailored functional studies.</title>
        <authorList>
            <person name="Wylensek D."/>
            <person name="Hitch T.C.A."/>
            <person name="Clavel T."/>
        </authorList>
    </citation>
    <scope>NUCLEOTIDE SEQUENCE [LARGE SCALE GENOMIC DNA]</scope>
    <source>
        <strain evidence="1 2">WB03_NA08</strain>
    </source>
</reference>
<dbReference type="EMBL" id="VULO01000012">
    <property type="protein sequence ID" value="MSS85096.1"/>
    <property type="molecule type" value="Genomic_DNA"/>
</dbReference>
<dbReference type="PANTHER" id="PTHR40037">
    <property type="entry name" value="PHOSPHOESTERASE YJCG-RELATED"/>
    <property type="match status" value="1"/>
</dbReference>
<dbReference type="PANTHER" id="PTHR40037:SF1">
    <property type="entry name" value="PHOSPHOESTERASE SAOUHSC_00951-RELATED"/>
    <property type="match status" value="1"/>
</dbReference>
<sequence length="179" mass="19541">MFLPEKTESQIWGGVVIAVPEPWVSQLSEVRQALGDPEGASVPPHITLVPPLAIEADDREAVITHLQTVAQHFPPFRIRLGKVESFYPISPVVYLALDEGAAACAALADEIRGGPLNYKPRFPYHPHVTLLQGSWDCDVPAVQEAVADLDAHWQVSGFRLDRVSESGTYSSAAIFDFAL</sequence>